<dbReference type="VEuPathDB" id="VectorBase:HLOH_063933"/>
<proteinExistence type="predicted"/>
<dbReference type="GO" id="GO:0004383">
    <property type="term" value="F:guanylate cyclase activity"/>
    <property type="evidence" value="ECO:0007669"/>
    <property type="project" value="TreeGrafter"/>
</dbReference>
<dbReference type="InterPro" id="IPR050401">
    <property type="entry name" value="Cyclic_nucleotide_synthase"/>
</dbReference>
<organism evidence="3 4">
    <name type="scientific">Haemaphysalis longicornis</name>
    <name type="common">Bush tick</name>
    <dbReference type="NCBI Taxonomy" id="44386"/>
    <lineage>
        <taxon>Eukaryota</taxon>
        <taxon>Metazoa</taxon>
        <taxon>Ecdysozoa</taxon>
        <taxon>Arthropoda</taxon>
        <taxon>Chelicerata</taxon>
        <taxon>Arachnida</taxon>
        <taxon>Acari</taxon>
        <taxon>Parasitiformes</taxon>
        <taxon>Ixodida</taxon>
        <taxon>Ixodoidea</taxon>
        <taxon>Ixodidae</taxon>
        <taxon>Haemaphysalinae</taxon>
        <taxon>Haemaphysalis</taxon>
    </lineage>
</organism>
<comment type="caution">
    <text evidence="3">The sequence shown here is derived from an EMBL/GenBank/DDBJ whole genome shotgun (WGS) entry which is preliminary data.</text>
</comment>
<dbReference type="EMBL" id="JABSTR010000005">
    <property type="protein sequence ID" value="KAH9370429.1"/>
    <property type="molecule type" value="Genomic_DNA"/>
</dbReference>
<dbReference type="GO" id="GO:0001653">
    <property type="term" value="F:peptide receptor activity"/>
    <property type="evidence" value="ECO:0007669"/>
    <property type="project" value="TreeGrafter"/>
</dbReference>
<evidence type="ECO:0000313" key="3">
    <source>
        <dbReference type="EMBL" id="KAH9370429.1"/>
    </source>
</evidence>
<protein>
    <recommendedName>
        <fullName evidence="5">Protein kinase domain-containing protein</fullName>
    </recommendedName>
</protein>
<evidence type="ECO:0000313" key="4">
    <source>
        <dbReference type="Proteomes" id="UP000821853"/>
    </source>
</evidence>
<keyword evidence="4" id="KW-1185">Reference proteome</keyword>
<evidence type="ECO:0008006" key="5">
    <source>
        <dbReference type="Google" id="ProtNLM"/>
    </source>
</evidence>
<dbReference type="GO" id="GO:0000166">
    <property type="term" value="F:nucleotide binding"/>
    <property type="evidence" value="ECO:0007669"/>
    <property type="project" value="UniProtKB-KW"/>
</dbReference>
<keyword evidence="2" id="KW-0456">Lyase</keyword>
<dbReference type="Proteomes" id="UP000821853">
    <property type="component" value="Chromosome 3"/>
</dbReference>
<evidence type="ECO:0000256" key="2">
    <source>
        <dbReference type="ARBA" id="ARBA00023239"/>
    </source>
</evidence>
<dbReference type="GO" id="GO:0005886">
    <property type="term" value="C:plasma membrane"/>
    <property type="evidence" value="ECO:0007669"/>
    <property type="project" value="TreeGrafter"/>
</dbReference>
<dbReference type="InterPro" id="IPR011009">
    <property type="entry name" value="Kinase-like_dom_sf"/>
</dbReference>
<dbReference type="GO" id="GO:0007168">
    <property type="term" value="P:receptor guanylyl cyclase signaling pathway"/>
    <property type="evidence" value="ECO:0007669"/>
    <property type="project" value="TreeGrafter"/>
</dbReference>
<gene>
    <name evidence="3" type="ORF">HPB48_008683</name>
</gene>
<dbReference type="SUPFAM" id="SSF56112">
    <property type="entry name" value="Protein kinase-like (PK-like)"/>
    <property type="match status" value="1"/>
</dbReference>
<dbReference type="Gene3D" id="1.10.510.10">
    <property type="entry name" value="Transferase(Phosphotransferase) domain 1"/>
    <property type="match status" value="1"/>
</dbReference>
<reference evidence="3 4" key="1">
    <citation type="journal article" date="2020" name="Cell">
        <title>Large-Scale Comparative Analyses of Tick Genomes Elucidate Their Genetic Diversity and Vector Capacities.</title>
        <authorList>
            <consortium name="Tick Genome and Microbiome Consortium (TIGMIC)"/>
            <person name="Jia N."/>
            <person name="Wang J."/>
            <person name="Shi W."/>
            <person name="Du L."/>
            <person name="Sun Y."/>
            <person name="Zhan W."/>
            <person name="Jiang J.F."/>
            <person name="Wang Q."/>
            <person name="Zhang B."/>
            <person name="Ji P."/>
            <person name="Bell-Sakyi L."/>
            <person name="Cui X.M."/>
            <person name="Yuan T.T."/>
            <person name="Jiang B.G."/>
            <person name="Yang W.F."/>
            <person name="Lam T.T."/>
            <person name="Chang Q.C."/>
            <person name="Ding S.J."/>
            <person name="Wang X.J."/>
            <person name="Zhu J.G."/>
            <person name="Ruan X.D."/>
            <person name="Zhao L."/>
            <person name="Wei J.T."/>
            <person name="Ye R.Z."/>
            <person name="Que T.C."/>
            <person name="Du C.H."/>
            <person name="Zhou Y.H."/>
            <person name="Cheng J.X."/>
            <person name="Dai P.F."/>
            <person name="Guo W.B."/>
            <person name="Han X.H."/>
            <person name="Huang E.J."/>
            <person name="Li L.F."/>
            <person name="Wei W."/>
            <person name="Gao Y.C."/>
            <person name="Liu J.Z."/>
            <person name="Shao H.Z."/>
            <person name="Wang X."/>
            <person name="Wang C.C."/>
            <person name="Yang T.C."/>
            <person name="Huo Q.B."/>
            <person name="Li W."/>
            <person name="Chen H.Y."/>
            <person name="Chen S.E."/>
            <person name="Zhou L.G."/>
            <person name="Ni X.B."/>
            <person name="Tian J.H."/>
            <person name="Sheng Y."/>
            <person name="Liu T."/>
            <person name="Pan Y.S."/>
            <person name="Xia L.Y."/>
            <person name="Li J."/>
            <person name="Zhao F."/>
            <person name="Cao W.C."/>
        </authorList>
    </citation>
    <scope>NUCLEOTIDE SEQUENCE [LARGE SCALE GENOMIC DNA]</scope>
    <source>
        <strain evidence="3">HaeL-2018</strain>
    </source>
</reference>
<accession>A0A9J6G580</accession>
<dbReference type="PANTHER" id="PTHR11920:SF474">
    <property type="entry name" value="RECEPTOR-TYPE GUANYLATE CYCLASE GYC76C"/>
    <property type="match status" value="1"/>
</dbReference>
<dbReference type="AlphaFoldDB" id="A0A9J6G580"/>
<name>A0A9J6G580_HAELO</name>
<dbReference type="OrthoDB" id="1890790at2759"/>
<sequence length="162" mass="18264">MNSFQVNSRNREKLISVKPPFFAIRVAPPCKTRPGRIRSLFRKAGFSRNRIGPIFAEGSEKKTVLWNPLLVPPRPRAGLLWRAPELLRDPDGPPEGTPSGDVYSFAIVLFETLARAGPFGKTNLNPTDYVRALLSDCWAEAPEQRPDFKAVRARLRPMRRGL</sequence>
<dbReference type="PANTHER" id="PTHR11920">
    <property type="entry name" value="GUANYLYL CYCLASE"/>
    <property type="match status" value="1"/>
</dbReference>
<evidence type="ECO:0000256" key="1">
    <source>
        <dbReference type="ARBA" id="ARBA00022741"/>
    </source>
</evidence>
<keyword evidence="1" id="KW-0547">Nucleotide-binding</keyword>
<dbReference type="GO" id="GO:0004016">
    <property type="term" value="F:adenylate cyclase activity"/>
    <property type="evidence" value="ECO:0007669"/>
    <property type="project" value="TreeGrafter"/>
</dbReference>